<dbReference type="EMBL" id="BAAAPF010000002">
    <property type="protein sequence ID" value="GAA2107011.1"/>
    <property type="molecule type" value="Genomic_DNA"/>
</dbReference>
<reference evidence="2 3" key="1">
    <citation type="journal article" date="2019" name="Int. J. Syst. Evol. Microbiol.">
        <title>The Global Catalogue of Microorganisms (GCM) 10K type strain sequencing project: providing services to taxonomists for standard genome sequencing and annotation.</title>
        <authorList>
            <consortium name="The Broad Institute Genomics Platform"/>
            <consortium name="The Broad Institute Genome Sequencing Center for Infectious Disease"/>
            <person name="Wu L."/>
            <person name="Ma J."/>
        </authorList>
    </citation>
    <scope>NUCLEOTIDE SEQUENCE [LARGE SCALE GENOMIC DNA]</scope>
    <source>
        <strain evidence="2 3">JCM 15481</strain>
    </source>
</reference>
<accession>A0ABN2X800</accession>
<dbReference type="Proteomes" id="UP001500443">
    <property type="component" value="Unassembled WGS sequence"/>
</dbReference>
<organism evidence="2 3">
    <name type="scientific">Streptomyces synnematoformans</name>
    <dbReference type="NCBI Taxonomy" id="415721"/>
    <lineage>
        <taxon>Bacteria</taxon>
        <taxon>Bacillati</taxon>
        <taxon>Actinomycetota</taxon>
        <taxon>Actinomycetes</taxon>
        <taxon>Kitasatosporales</taxon>
        <taxon>Streptomycetaceae</taxon>
        <taxon>Streptomyces</taxon>
    </lineage>
</organism>
<evidence type="ECO:0000313" key="2">
    <source>
        <dbReference type="EMBL" id="GAA2107011.1"/>
    </source>
</evidence>
<proteinExistence type="predicted"/>
<keyword evidence="3" id="KW-1185">Reference proteome</keyword>
<feature type="region of interest" description="Disordered" evidence="1">
    <location>
        <begin position="45"/>
        <end position="74"/>
    </location>
</feature>
<evidence type="ECO:0000313" key="3">
    <source>
        <dbReference type="Proteomes" id="UP001500443"/>
    </source>
</evidence>
<gene>
    <name evidence="2" type="ORF">GCM10009802_01740</name>
</gene>
<comment type="caution">
    <text evidence="2">The sequence shown here is derived from an EMBL/GenBank/DDBJ whole genome shotgun (WGS) entry which is preliminary data.</text>
</comment>
<name>A0ABN2X800_9ACTN</name>
<evidence type="ECO:0000256" key="1">
    <source>
        <dbReference type="SAM" id="MobiDB-lite"/>
    </source>
</evidence>
<protein>
    <submittedName>
        <fullName evidence="2">Uncharacterized protein</fullName>
    </submittedName>
</protein>
<sequence>MGFEAHSAFAPRQGAGRVPEGCWMPVERYEAAAHGLRVLLHPLRPAAHPDPGPAARRTSSAGSHARRPRQGVGGPGATVIAIIFNYLCGGWAGSRLEGERRTYQAAERVMTTTHAPHSGHAHRHGEGCGHVALPHHDHVDYAHDGHLHRVHDDHVDECEQGRHIAHADHPHQHGAGCGHVAVPHGEHVDYVHEGHRHAAHDGHWDDH</sequence>